<accession>A0A1V1PIR4</accession>
<reference evidence="2" key="1">
    <citation type="submission" date="2012-11" db="EMBL/GenBank/DDBJ databases">
        <authorList>
            <person name="Lucero-Rivera Y.E."/>
            <person name="Tovar-Ramirez D."/>
        </authorList>
    </citation>
    <scope>NUCLEOTIDE SEQUENCE [LARGE SCALE GENOMIC DNA]</scope>
    <source>
        <strain evidence="2">Araruama</strain>
    </source>
</reference>
<gene>
    <name evidence="1" type="ORF">OMM_06195</name>
</gene>
<evidence type="ECO:0000313" key="2">
    <source>
        <dbReference type="Proteomes" id="UP000189670"/>
    </source>
</evidence>
<sequence>MLENPTLQDHEALTDLLIATLHLKEELTARNQVKKLSDTDRSHLAGDCQRVYIQLVDHWIDYVRYIQKRYPFLYSLAVRQNPFDMDALVEVHANVTKK</sequence>
<dbReference type="EMBL" id="ATBP01000001">
    <property type="protein sequence ID" value="ETR74668.1"/>
    <property type="molecule type" value="Genomic_DNA"/>
</dbReference>
<protein>
    <submittedName>
        <fullName evidence="1">Uncharacterized protein</fullName>
    </submittedName>
</protein>
<dbReference type="AlphaFoldDB" id="A0A1V1PIR4"/>
<organism evidence="1 2">
    <name type="scientific">Candidatus Magnetoglobus multicellularis str. Araruama</name>
    <dbReference type="NCBI Taxonomy" id="890399"/>
    <lineage>
        <taxon>Bacteria</taxon>
        <taxon>Pseudomonadati</taxon>
        <taxon>Thermodesulfobacteriota</taxon>
        <taxon>Desulfobacteria</taxon>
        <taxon>Desulfobacterales</taxon>
        <taxon>Desulfobacteraceae</taxon>
        <taxon>Candidatus Magnetoglobus</taxon>
    </lineage>
</organism>
<name>A0A1V1PIR4_9BACT</name>
<evidence type="ECO:0000313" key="1">
    <source>
        <dbReference type="EMBL" id="ETR74668.1"/>
    </source>
</evidence>
<comment type="caution">
    <text evidence="1">The sequence shown here is derived from an EMBL/GenBank/DDBJ whole genome shotgun (WGS) entry which is preliminary data.</text>
</comment>
<proteinExistence type="predicted"/>
<dbReference type="Proteomes" id="UP000189670">
    <property type="component" value="Unassembled WGS sequence"/>
</dbReference>